<sequence>MQALKNLSIAKKLITIITVSILALGIVGMFGLNYIKEMATSSKIMYEKNLVPVSNLMQIRTNTRTITGSILELMITKDAARNQELNEQIASKNEENDALISEIDSSELKEAEKKLMNEYKEKNEDLIATQGEVLELALQNKNTEAYALYLEENEPNRKAVTELLIEFSNMKIGFAEDINKQNEAYLKKVTIIVWSVIIAALVLLIVLASLIARMIIKPTQEIKELLGKAENGDFTVKGNYQSKDEMGQLMDSFNKMTEKMKATLATVHDSSQQVAAASEELSASAEQSSRASEHTTLTIQELVFSSDKQVQTIEESSIAIEDITKHTEMIASNAEKASQGVLHASQMSLEGNQAIEQVSNQMNSINANVSSLSHAVKSLNERSSKISDITNVITGISAQTNLLALNAAIEAARAGEHGKGFAVVADEVRKLAEESAKSTEQIASLIALIQQDTDNTLQSMEKASAEVHSGLEVVHIAGSTFKKIEISVNDVVVQIEDITQALNQLANGTELVNGSIQEVKGLAETSAASTQNISAATEEQLASMEEIALSSQSLAELSEKLQNIINQFKI</sequence>
<dbReference type="PANTHER" id="PTHR32089:SF112">
    <property type="entry name" value="LYSOZYME-LIKE PROTEIN-RELATED"/>
    <property type="match status" value="1"/>
</dbReference>
<keyword evidence="3 8" id="KW-0472">Membrane</keyword>
<dbReference type="Proteomes" id="UP000233375">
    <property type="component" value="Unassembled WGS sequence"/>
</dbReference>
<keyword evidence="8" id="KW-0812">Transmembrane</keyword>
<dbReference type="InterPro" id="IPR047347">
    <property type="entry name" value="YvaQ-like_sensor"/>
</dbReference>
<dbReference type="InterPro" id="IPR024478">
    <property type="entry name" value="HlyB_4HB_MCP"/>
</dbReference>
<dbReference type="InterPro" id="IPR004089">
    <property type="entry name" value="MCPsignal_dom"/>
</dbReference>
<evidence type="ECO:0000259" key="10">
    <source>
        <dbReference type="PROSITE" id="PS50885"/>
    </source>
</evidence>
<evidence type="ECO:0000256" key="3">
    <source>
        <dbReference type="ARBA" id="ARBA00023136"/>
    </source>
</evidence>
<dbReference type="GO" id="GO:0006935">
    <property type="term" value="P:chemotaxis"/>
    <property type="evidence" value="ECO:0007669"/>
    <property type="project" value="UniProtKB-ARBA"/>
</dbReference>
<dbReference type="SUPFAM" id="SSF58104">
    <property type="entry name" value="Methyl-accepting chemotaxis protein (MCP) signaling domain"/>
    <property type="match status" value="1"/>
</dbReference>
<dbReference type="GO" id="GO:0005886">
    <property type="term" value="C:plasma membrane"/>
    <property type="evidence" value="ECO:0007669"/>
    <property type="project" value="UniProtKB-SubCell"/>
</dbReference>
<evidence type="ECO:0000313" key="12">
    <source>
        <dbReference type="Proteomes" id="UP000233375"/>
    </source>
</evidence>
<dbReference type="OrthoDB" id="358716at2"/>
<gene>
    <name evidence="11" type="ORF">CWS01_02325</name>
</gene>
<evidence type="ECO:0000256" key="1">
    <source>
        <dbReference type="ARBA" id="ARBA00004236"/>
    </source>
</evidence>
<keyword evidence="12" id="KW-1185">Reference proteome</keyword>
<comment type="caution">
    <text evidence="11">The sequence shown here is derived from an EMBL/GenBank/DDBJ whole genome shotgun (WGS) entry which is preliminary data.</text>
</comment>
<feature type="transmembrane region" description="Helical" evidence="8">
    <location>
        <begin position="13"/>
        <end position="35"/>
    </location>
</feature>
<protein>
    <submittedName>
        <fullName evidence="11">Methyl-accepting chemotaxis protein</fullName>
    </submittedName>
</protein>
<dbReference type="Gene3D" id="1.10.287.950">
    <property type="entry name" value="Methyl-accepting chemotaxis protein"/>
    <property type="match status" value="1"/>
</dbReference>
<dbReference type="InterPro" id="IPR003660">
    <property type="entry name" value="HAMP_dom"/>
</dbReference>
<dbReference type="CDD" id="cd11386">
    <property type="entry name" value="MCP_signal"/>
    <property type="match status" value="1"/>
</dbReference>
<feature type="transmembrane region" description="Helical" evidence="8">
    <location>
        <begin position="191"/>
        <end position="216"/>
    </location>
</feature>
<dbReference type="AlphaFoldDB" id="A0A2N0Z739"/>
<keyword evidence="8" id="KW-1133">Transmembrane helix</keyword>
<dbReference type="SMART" id="SM00283">
    <property type="entry name" value="MA"/>
    <property type="match status" value="1"/>
</dbReference>
<evidence type="ECO:0000256" key="6">
    <source>
        <dbReference type="PROSITE-ProRule" id="PRU00284"/>
    </source>
</evidence>
<dbReference type="Pfam" id="PF00015">
    <property type="entry name" value="MCPsignal"/>
    <property type="match status" value="1"/>
</dbReference>
<evidence type="ECO:0000256" key="4">
    <source>
        <dbReference type="ARBA" id="ARBA00023224"/>
    </source>
</evidence>
<comment type="similarity">
    <text evidence="5">Belongs to the methyl-accepting chemotaxis (MCP) protein family.</text>
</comment>
<keyword evidence="2" id="KW-1003">Cell membrane</keyword>
<feature type="domain" description="Methyl-accepting transducer" evidence="9">
    <location>
        <begin position="284"/>
        <end position="520"/>
    </location>
</feature>
<dbReference type="PROSITE" id="PS50885">
    <property type="entry name" value="HAMP"/>
    <property type="match status" value="1"/>
</dbReference>
<dbReference type="CDD" id="cd19411">
    <property type="entry name" value="MCP2201-like_sensor"/>
    <property type="match status" value="1"/>
</dbReference>
<feature type="domain" description="HAMP" evidence="10">
    <location>
        <begin position="213"/>
        <end position="265"/>
    </location>
</feature>
<dbReference type="PROSITE" id="PS50111">
    <property type="entry name" value="CHEMOTAXIS_TRANSDUC_2"/>
    <property type="match status" value="1"/>
</dbReference>
<dbReference type="CDD" id="cd06225">
    <property type="entry name" value="HAMP"/>
    <property type="match status" value="1"/>
</dbReference>
<reference evidence="11 12" key="1">
    <citation type="journal article" date="2003" name="Int. J. Syst. Evol. Microbiol.">
        <title>Bacillus nealsonii sp. nov., isolated from a spacecraft-assembly facility, whose spores are gamma-radiation resistant.</title>
        <authorList>
            <person name="Venkateswaran K."/>
            <person name="Kempf M."/>
            <person name="Chen F."/>
            <person name="Satomi M."/>
            <person name="Nicholson W."/>
            <person name="Kern R."/>
        </authorList>
    </citation>
    <scope>NUCLEOTIDE SEQUENCE [LARGE SCALE GENOMIC DNA]</scope>
    <source>
        <strain evidence="11 12">FO-92</strain>
    </source>
</reference>
<keyword evidence="7" id="KW-0175">Coiled coil</keyword>
<evidence type="ECO:0000256" key="7">
    <source>
        <dbReference type="SAM" id="Coils"/>
    </source>
</evidence>
<dbReference type="Gene3D" id="6.10.340.10">
    <property type="match status" value="1"/>
</dbReference>
<evidence type="ECO:0000256" key="5">
    <source>
        <dbReference type="ARBA" id="ARBA00029447"/>
    </source>
</evidence>
<dbReference type="EMBL" id="PISE01000004">
    <property type="protein sequence ID" value="PKG25335.1"/>
    <property type="molecule type" value="Genomic_DNA"/>
</dbReference>
<proteinExistence type="inferred from homology"/>
<dbReference type="Pfam" id="PF00672">
    <property type="entry name" value="HAMP"/>
    <property type="match status" value="1"/>
</dbReference>
<dbReference type="PANTHER" id="PTHR32089">
    <property type="entry name" value="METHYL-ACCEPTING CHEMOTAXIS PROTEIN MCPB"/>
    <property type="match status" value="1"/>
</dbReference>
<feature type="coiled-coil region" evidence="7">
    <location>
        <begin position="75"/>
        <end position="129"/>
    </location>
</feature>
<evidence type="ECO:0000313" key="11">
    <source>
        <dbReference type="EMBL" id="PKG25335.1"/>
    </source>
</evidence>
<organism evidence="11 12">
    <name type="scientific">Niallia nealsonii</name>
    <dbReference type="NCBI Taxonomy" id="115979"/>
    <lineage>
        <taxon>Bacteria</taxon>
        <taxon>Bacillati</taxon>
        <taxon>Bacillota</taxon>
        <taxon>Bacilli</taxon>
        <taxon>Bacillales</taxon>
        <taxon>Bacillaceae</taxon>
        <taxon>Niallia</taxon>
    </lineage>
</organism>
<comment type="subcellular location">
    <subcellularLocation>
        <location evidence="1">Cell membrane</location>
    </subcellularLocation>
</comment>
<evidence type="ECO:0000256" key="2">
    <source>
        <dbReference type="ARBA" id="ARBA00022475"/>
    </source>
</evidence>
<dbReference type="SMART" id="SM00304">
    <property type="entry name" value="HAMP"/>
    <property type="match status" value="1"/>
</dbReference>
<name>A0A2N0Z739_9BACI</name>
<evidence type="ECO:0000256" key="8">
    <source>
        <dbReference type="SAM" id="Phobius"/>
    </source>
</evidence>
<dbReference type="Pfam" id="PF12729">
    <property type="entry name" value="4HB_MCP_1"/>
    <property type="match status" value="1"/>
</dbReference>
<dbReference type="FunFam" id="1.10.287.950:FF:000001">
    <property type="entry name" value="Methyl-accepting chemotaxis sensory transducer"/>
    <property type="match status" value="1"/>
</dbReference>
<accession>A0A2N0Z739</accession>
<dbReference type="RefSeq" id="WP_101175440.1">
    <property type="nucleotide sequence ID" value="NZ_PISE01000004.1"/>
</dbReference>
<evidence type="ECO:0000259" key="9">
    <source>
        <dbReference type="PROSITE" id="PS50111"/>
    </source>
</evidence>
<keyword evidence="4 6" id="KW-0807">Transducer</keyword>
<dbReference type="GO" id="GO:0007165">
    <property type="term" value="P:signal transduction"/>
    <property type="evidence" value="ECO:0007669"/>
    <property type="project" value="UniProtKB-KW"/>
</dbReference>